<keyword evidence="3 6" id="KW-0560">Oxidoreductase</keyword>
<evidence type="ECO:0000313" key="10">
    <source>
        <dbReference type="EMBL" id="MDT9599241.1"/>
    </source>
</evidence>
<evidence type="ECO:0000256" key="7">
    <source>
        <dbReference type="SAM" id="MobiDB-lite"/>
    </source>
</evidence>
<dbReference type="PRINTS" id="PR01183">
    <property type="entry name" value="RIBORDTASEM1"/>
</dbReference>
<evidence type="ECO:0000256" key="3">
    <source>
        <dbReference type="ARBA" id="ARBA00023002"/>
    </source>
</evidence>
<dbReference type="SUPFAM" id="SSF51998">
    <property type="entry name" value="PFL-like glycyl radical enzymes"/>
    <property type="match status" value="1"/>
</dbReference>
<feature type="compositionally biased region" description="Polar residues" evidence="7">
    <location>
        <begin position="1"/>
        <end position="17"/>
    </location>
</feature>
<dbReference type="InterPro" id="IPR000788">
    <property type="entry name" value="RNR_lg_C"/>
</dbReference>
<name>A0ABU3Q760_9SPHN</name>
<evidence type="ECO:0000313" key="11">
    <source>
        <dbReference type="Proteomes" id="UP001259572"/>
    </source>
</evidence>
<dbReference type="Gene3D" id="3.20.70.20">
    <property type="match status" value="1"/>
</dbReference>
<sequence>MDLSGSSETGSADVSTSAMEAPPKAKEAAKAGGNAEAGAESKGDSQGEARVPSQGEAKARPDSKSVKPQLFPVEIDHSRDNLLTDFGKETLKDRYLLPGESYQDLFVRVASAYADDAAHAQRIYDYISRLWFMPSTPVLSNGGTGRGLPISCYLNSVPDSLEGIVDTWNENVWLASRGGGIGTYWGSVRGIGEPVGLNGKTSGIIPFVRVMDSLTLAISQGSLRRGSAACYLDVSHPEIEEFLEIRKPSGDFNRKALNLHHGVLVTDDFMAAVRDGTEWVLRSPKDGSERSTVDARALFQKLVETRLATGEPYIIFIDKVNATMPRHQRELGLKVSTSNLCSEITLPTGRDHLGNDRTAVCCLSSLNLETWDEWNGDKNFIEDVMRFLDNVLSDYIERAPDEMARARYSAERERSVGLGVMGFHSFLQARNLPFEGAMAKSWNMKIFKHISQQAEEASMMLATERGPCPDAADRGVMERFSCKMAIAPTASISIICGGTSACIEPIPANIYTHKTLSGSFSIRNPYLEKLLAEKSKNSEGVWSSILERGGSVQHLDFLSPEEKDVFKTSFEIDQRWLLELAGDRTPYIDQATSLNLFIPADVDKWDLLMLHYRAWELGIKSLYYLRSKSVQRAGFAGGVEADNTPDLKQIEMESTDYDECLACQ</sequence>
<dbReference type="InterPro" id="IPR039718">
    <property type="entry name" value="Rrm1"/>
</dbReference>
<feature type="domain" description="Ribonucleotide reductase large subunit C-terminal" evidence="9">
    <location>
        <begin position="151"/>
        <end position="470"/>
    </location>
</feature>
<dbReference type="PANTHER" id="PTHR11573">
    <property type="entry name" value="RIBONUCLEOSIDE-DIPHOSPHATE REDUCTASE LARGE CHAIN"/>
    <property type="match status" value="1"/>
</dbReference>
<feature type="domain" description="Ribonucleotide reductase large subunit N-terminal" evidence="8">
    <location>
        <begin position="83"/>
        <end position="147"/>
    </location>
</feature>
<dbReference type="Proteomes" id="UP001259572">
    <property type="component" value="Unassembled WGS sequence"/>
</dbReference>
<accession>A0ABU3Q760</accession>
<keyword evidence="11" id="KW-1185">Reference proteome</keyword>
<dbReference type="GO" id="GO:0004748">
    <property type="term" value="F:ribonucleoside-diphosphate reductase activity, thioredoxin disulfide as acceptor"/>
    <property type="evidence" value="ECO:0007669"/>
    <property type="project" value="UniProtKB-EC"/>
</dbReference>
<evidence type="ECO:0000256" key="6">
    <source>
        <dbReference type="RuleBase" id="RU003410"/>
    </source>
</evidence>
<dbReference type="CDD" id="cd01679">
    <property type="entry name" value="RNR_I"/>
    <property type="match status" value="1"/>
</dbReference>
<comment type="caution">
    <text evidence="10">The sequence shown here is derived from an EMBL/GenBank/DDBJ whole genome shotgun (WGS) entry which is preliminary data.</text>
</comment>
<proteinExistence type="inferred from homology"/>
<dbReference type="SUPFAM" id="SSF48168">
    <property type="entry name" value="R1 subunit of ribonucleotide reductase, N-terminal domain"/>
    <property type="match status" value="1"/>
</dbReference>
<comment type="function">
    <text evidence="6">Provides the precursors necessary for DNA synthesis. Catalyzes the biosynthesis of deoxyribonucleotides from the corresponding ribonucleotides.</text>
</comment>
<comment type="catalytic activity">
    <reaction evidence="5 6">
        <text>a 2'-deoxyribonucleoside 5'-diphosphate + [thioredoxin]-disulfide + H2O = a ribonucleoside 5'-diphosphate + [thioredoxin]-dithiol</text>
        <dbReference type="Rhea" id="RHEA:23252"/>
        <dbReference type="Rhea" id="RHEA-COMP:10698"/>
        <dbReference type="Rhea" id="RHEA-COMP:10700"/>
        <dbReference type="ChEBI" id="CHEBI:15377"/>
        <dbReference type="ChEBI" id="CHEBI:29950"/>
        <dbReference type="ChEBI" id="CHEBI:50058"/>
        <dbReference type="ChEBI" id="CHEBI:57930"/>
        <dbReference type="ChEBI" id="CHEBI:73316"/>
        <dbReference type="EC" id="1.17.4.1"/>
    </reaction>
</comment>
<feature type="region of interest" description="Disordered" evidence="7">
    <location>
        <begin position="1"/>
        <end position="71"/>
    </location>
</feature>
<dbReference type="InterPro" id="IPR013509">
    <property type="entry name" value="RNR_lsu_N"/>
</dbReference>
<evidence type="ECO:0000256" key="4">
    <source>
        <dbReference type="ARBA" id="ARBA00023116"/>
    </source>
</evidence>
<reference evidence="10 11" key="1">
    <citation type="submission" date="2023-05" db="EMBL/GenBank/DDBJ databases">
        <authorList>
            <person name="Guo Y."/>
        </authorList>
    </citation>
    <scope>NUCLEOTIDE SEQUENCE [LARGE SCALE GENOMIC DNA]</scope>
    <source>
        <strain evidence="10 11">GR2756</strain>
    </source>
</reference>
<dbReference type="InterPro" id="IPR008926">
    <property type="entry name" value="RNR_R1-su_N"/>
</dbReference>
<dbReference type="Pfam" id="PF02867">
    <property type="entry name" value="Ribonuc_red_lgC"/>
    <property type="match status" value="2"/>
</dbReference>
<evidence type="ECO:0000259" key="9">
    <source>
        <dbReference type="Pfam" id="PF02867"/>
    </source>
</evidence>
<evidence type="ECO:0000256" key="5">
    <source>
        <dbReference type="ARBA" id="ARBA00047754"/>
    </source>
</evidence>
<dbReference type="EMBL" id="JAVUPU010000004">
    <property type="protein sequence ID" value="MDT9599241.1"/>
    <property type="molecule type" value="Genomic_DNA"/>
</dbReference>
<dbReference type="EC" id="1.17.4.1" evidence="2 6"/>
<gene>
    <name evidence="10" type="ORF">RQX22_09790</name>
</gene>
<evidence type="ECO:0000259" key="8">
    <source>
        <dbReference type="Pfam" id="PF00317"/>
    </source>
</evidence>
<evidence type="ECO:0000256" key="1">
    <source>
        <dbReference type="ARBA" id="ARBA00010406"/>
    </source>
</evidence>
<dbReference type="Pfam" id="PF00317">
    <property type="entry name" value="Ribonuc_red_lgN"/>
    <property type="match status" value="1"/>
</dbReference>
<dbReference type="PANTHER" id="PTHR11573:SF6">
    <property type="entry name" value="RIBONUCLEOSIDE-DIPHOSPHATE REDUCTASE LARGE SUBUNIT"/>
    <property type="match status" value="1"/>
</dbReference>
<dbReference type="NCBIfam" id="NF006577">
    <property type="entry name" value="PRK09102.1"/>
    <property type="match status" value="1"/>
</dbReference>
<keyword evidence="4 6" id="KW-0215">Deoxyribonucleotide synthesis</keyword>
<comment type="similarity">
    <text evidence="1 6">Belongs to the ribonucleoside diphosphate reductase large chain family.</text>
</comment>
<evidence type="ECO:0000256" key="2">
    <source>
        <dbReference type="ARBA" id="ARBA00012274"/>
    </source>
</evidence>
<protein>
    <recommendedName>
        <fullName evidence="2 6">Ribonucleoside-diphosphate reductase</fullName>
        <ecNumber evidence="2 6">1.17.4.1</ecNumber>
    </recommendedName>
</protein>
<feature type="domain" description="Ribonucleotide reductase large subunit C-terminal" evidence="9">
    <location>
        <begin position="479"/>
        <end position="625"/>
    </location>
</feature>
<organism evidence="10 11">
    <name type="scientific">Sphingosinicella rhizophila</name>
    <dbReference type="NCBI Taxonomy" id="3050082"/>
    <lineage>
        <taxon>Bacteria</taxon>
        <taxon>Pseudomonadati</taxon>
        <taxon>Pseudomonadota</taxon>
        <taxon>Alphaproteobacteria</taxon>
        <taxon>Sphingomonadales</taxon>
        <taxon>Sphingosinicellaceae</taxon>
        <taxon>Sphingosinicella</taxon>
    </lineage>
</organism>